<organism evidence="3 4">
    <name type="scientific">Legionella drancourtii LLAP12</name>
    <dbReference type="NCBI Taxonomy" id="658187"/>
    <lineage>
        <taxon>Bacteria</taxon>
        <taxon>Pseudomonadati</taxon>
        <taxon>Pseudomonadota</taxon>
        <taxon>Gammaproteobacteria</taxon>
        <taxon>Legionellales</taxon>
        <taxon>Legionellaceae</taxon>
        <taxon>Legionella</taxon>
    </lineage>
</organism>
<evidence type="ECO:0000313" key="4">
    <source>
        <dbReference type="Proteomes" id="UP000002770"/>
    </source>
</evidence>
<sequence>MTKNNITKEYDLYGDPILFRTNDEFGDILVIDRSPYRVLTFDSNFDQSSVDVRNPLILVHEYTRAMMLALAFIKPRHAVILGLGGGCLLRSLHNLLPQCEVHAIELRQRVYEVASEFFGIPVNKNINITISDAEYQLNNINAASTDIIFADMFSAYCMNPLQMQQNFVTQCHRVLSKKGWLVINYHDIPDLNTTFFKFMCSIFTDVFIYKTVANNNHVVFASKEPINALHDFKYSIAELERKLGSKSINFFNRLIRLNSVGRFRKST</sequence>
<dbReference type="STRING" id="658187.LDG_7307"/>
<gene>
    <name evidence="3" type="ORF">LDG_7307</name>
</gene>
<feature type="domain" description="Methyltransferase type 11" evidence="2">
    <location>
        <begin position="81"/>
        <end position="183"/>
    </location>
</feature>
<dbReference type="InterPro" id="IPR013216">
    <property type="entry name" value="Methyltransf_11"/>
</dbReference>
<dbReference type="OrthoDB" id="9761985at2"/>
<keyword evidence="1" id="KW-0620">Polyamine biosynthesis</keyword>
<dbReference type="PANTHER" id="PTHR43317:SF1">
    <property type="entry name" value="THERMOSPERMINE SYNTHASE ACAULIS5"/>
    <property type="match status" value="1"/>
</dbReference>
<dbReference type="AlphaFoldDB" id="G9EPW6"/>
<dbReference type="Gene3D" id="3.40.50.150">
    <property type="entry name" value="Vaccinia Virus protein VP39"/>
    <property type="match status" value="1"/>
</dbReference>
<dbReference type="InterPro" id="IPR029063">
    <property type="entry name" value="SAM-dependent_MTases_sf"/>
</dbReference>
<dbReference type="Pfam" id="PF08241">
    <property type="entry name" value="Methyltransf_11"/>
    <property type="match status" value="1"/>
</dbReference>
<evidence type="ECO:0000259" key="2">
    <source>
        <dbReference type="Pfam" id="PF08241"/>
    </source>
</evidence>
<dbReference type="eggNOG" id="COG0421">
    <property type="taxonomic scope" value="Bacteria"/>
</dbReference>
<dbReference type="CDD" id="cd02440">
    <property type="entry name" value="AdoMet_MTases"/>
    <property type="match status" value="1"/>
</dbReference>
<dbReference type="RefSeq" id="WP_006871221.1">
    <property type="nucleotide sequence ID" value="NZ_JH413827.1"/>
</dbReference>
<keyword evidence="4" id="KW-1185">Reference proteome</keyword>
<proteinExistence type="predicted"/>
<dbReference type="SUPFAM" id="SSF53335">
    <property type="entry name" value="S-adenosyl-L-methionine-dependent methyltransferases"/>
    <property type="match status" value="1"/>
</dbReference>
<dbReference type="GO" id="GO:0008757">
    <property type="term" value="F:S-adenosylmethionine-dependent methyltransferase activity"/>
    <property type="evidence" value="ECO:0007669"/>
    <property type="project" value="InterPro"/>
</dbReference>
<dbReference type="HOGENOM" id="CLU_060070_2_1_6"/>
<dbReference type="PANTHER" id="PTHR43317">
    <property type="entry name" value="THERMOSPERMINE SYNTHASE ACAULIS5"/>
    <property type="match status" value="1"/>
</dbReference>
<protein>
    <recommendedName>
        <fullName evidence="2">Methyltransferase type 11 domain-containing protein</fullName>
    </recommendedName>
</protein>
<accession>G9EPW6</accession>
<reference evidence="3 4" key="1">
    <citation type="journal article" date="2011" name="BMC Genomics">
        <title>Insight into cross-talk between intra-amoebal pathogens.</title>
        <authorList>
            <person name="Gimenez G."/>
            <person name="Bertelli C."/>
            <person name="Moliner C."/>
            <person name="Robert C."/>
            <person name="Raoult D."/>
            <person name="Fournier P.E."/>
            <person name="Greub G."/>
        </authorList>
    </citation>
    <scope>NUCLEOTIDE SEQUENCE [LARGE SCALE GENOMIC DNA]</scope>
    <source>
        <strain evidence="3 4">LLAP12</strain>
    </source>
</reference>
<dbReference type="InParanoid" id="G9EPW6"/>
<dbReference type="GO" id="GO:0006596">
    <property type="term" value="P:polyamine biosynthetic process"/>
    <property type="evidence" value="ECO:0007669"/>
    <property type="project" value="UniProtKB-KW"/>
</dbReference>
<evidence type="ECO:0000313" key="3">
    <source>
        <dbReference type="EMBL" id="EHL30668.1"/>
    </source>
</evidence>
<name>G9EPW6_9GAMM</name>
<evidence type="ECO:0000256" key="1">
    <source>
        <dbReference type="ARBA" id="ARBA00023115"/>
    </source>
</evidence>
<dbReference type="EMBL" id="JH413827">
    <property type="protein sequence ID" value="EHL30668.1"/>
    <property type="molecule type" value="Genomic_DNA"/>
</dbReference>
<dbReference type="Proteomes" id="UP000002770">
    <property type="component" value="Unassembled WGS sequence"/>
</dbReference>